<organism evidence="1 2">
    <name type="scientific">Oreochromis niloticus</name>
    <name type="common">Nile tilapia</name>
    <name type="synonym">Tilapia nilotica</name>
    <dbReference type="NCBI Taxonomy" id="8128"/>
    <lineage>
        <taxon>Eukaryota</taxon>
        <taxon>Metazoa</taxon>
        <taxon>Chordata</taxon>
        <taxon>Craniata</taxon>
        <taxon>Vertebrata</taxon>
        <taxon>Euteleostomi</taxon>
        <taxon>Actinopterygii</taxon>
        <taxon>Neopterygii</taxon>
        <taxon>Teleostei</taxon>
        <taxon>Neoteleostei</taxon>
        <taxon>Acanthomorphata</taxon>
        <taxon>Ovalentaria</taxon>
        <taxon>Cichlomorphae</taxon>
        <taxon>Cichliformes</taxon>
        <taxon>Cichlidae</taxon>
        <taxon>African cichlids</taxon>
        <taxon>Pseudocrenilabrinae</taxon>
        <taxon>Oreochromini</taxon>
        <taxon>Oreochromis</taxon>
    </lineage>
</organism>
<reference evidence="2" key="1">
    <citation type="submission" date="2012-01" db="EMBL/GenBank/DDBJ databases">
        <title>The Genome Sequence of Oreochromis niloticus (Nile Tilapia).</title>
        <authorList>
            <consortium name="Broad Institute Genome Assembly Team"/>
            <consortium name="Broad Institute Sequencing Platform"/>
            <person name="Di Palma F."/>
            <person name="Johnson J."/>
            <person name="Lander E.S."/>
            <person name="Lindblad-Toh K."/>
        </authorList>
    </citation>
    <scope>NUCLEOTIDE SEQUENCE [LARGE SCALE GENOMIC DNA]</scope>
</reference>
<dbReference type="Proteomes" id="UP000005207">
    <property type="component" value="Linkage group LG17"/>
</dbReference>
<evidence type="ECO:0000313" key="2">
    <source>
        <dbReference type="Proteomes" id="UP000005207"/>
    </source>
</evidence>
<keyword evidence="2" id="KW-1185">Reference proteome</keyword>
<dbReference type="InParanoid" id="A0A669BNN1"/>
<evidence type="ECO:0000313" key="1">
    <source>
        <dbReference type="Ensembl" id="ENSONIP00000036010.1"/>
    </source>
</evidence>
<sequence length="66" mass="7680">MYYKLTGFTQKLMVSAPVSLTMILLLQWCKKPQDANWVPDFQKLFQKILPQHLHVTAAVSATHLYF</sequence>
<proteinExistence type="predicted"/>
<dbReference type="Ensembl" id="ENSONIT00000061113.1">
    <property type="protein sequence ID" value="ENSONIP00000036010.1"/>
    <property type="gene ID" value="ENSONIG00000039975.1"/>
</dbReference>
<dbReference type="AlphaFoldDB" id="A0A669BNN1"/>
<reference evidence="1" key="2">
    <citation type="submission" date="2025-08" db="UniProtKB">
        <authorList>
            <consortium name="Ensembl"/>
        </authorList>
    </citation>
    <scope>IDENTIFICATION</scope>
</reference>
<name>A0A669BNN1_ORENI</name>
<dbReference type="GeneTree" id="ENSGT00940000182271"/>
<accession>A0A669BNN1</accession>
<protein>
    <submittedName>
        <fullName evidence="1">Uncharacterized protein</fullName>
    </submittedName>
</protein>
<reference evidence="1" key="3">
    <citation type="submission" date="2025-09" db="UniProtKB">
        <authorList>
            <consortium name="Ensembl"/>
        </authorList>
    </citation>
    <scope>IDENTIFICATION</scope>
</reference>